<sequence length="50" mass="5541">MRFIHADEDEALFKGRLQLRKSGDDIITVFKGEPVGSIPVSDLKEALNAL</sequence>
<protein>
    <submittedName>
        <fullName evidence="1">Uncharacterized protein</fullName>
    </submittedName>
</protein>
<reference evidence="2" key="1">
    <citation type="journal article" date="2019" name="Int. J. Syst. Evol. Microbiol.">
        <title>The Global Catalogue of Microorganisms (GCM) 10K type strain sequencing project: providing services to taxonomists for standard genome sequencing and annotation.</title>
        <authorList>
            <consortium name="The Broad Institute Genomics Platform"/>
            <consortium name="The Broad Institute Genome Sequencing Center for Infectious Disease"/>
            <person name="Wu L."/>
            <person name="Ma J."/>
        </authorList>
    </citation>
    <scope>NUCLEOTIDE SEQUENCE [LARGE SCALE GENOMIC DNA]</scope>
    <source>
        <strain evidence="2">CCUG 60742</strain>
    </source>
</reference>
<dbReference type="EMBL" id="JBHTIA010000003">
    <property type="protein sequence ID" value="MFD0764021.1"/>
    <property type="molecule type" value="Genomic_DNA"/>
</dbReference>
<evidence type="ECO:0000313" key="1">
    <source>
        <dbReference type="EMBL" id="MFD0764021.1"/>
    </source>
</evidence>
<proteinExistence type="predicted"/>
<keyword evidence="2" id="KW-1185">Reference proteome</keyword>
<name>A0ABW2ZCV7_9SPHI</name>
<dbReference type="RefSeq" id="WP_377138779.1">
    <property type="nucleotide sequence ID" value="NZ_JBHTIA010000003.1"/>
</dbReference>
<accession>A0ABW2ZCV7</accession>
<comment type="caution">
    <text evidence="1">The sequence shown here is derived from an EMBL/GenBank/DDBJ whole genome shotgun (WGS) entry which is preliminary data.</text>
</comment>
<evidence type="ECO:0000313" key="2">
    <source>
        <dbReference type="Proteomes" id="UP001597073"/>
    </source>
</evidence>
<dbReference type="Proteomes" id="UP001597073">
    <property type="component" value="Unassembled WGS sequence"/>
</dbReference>
<gene>
    <name evidence="1" type="ORF">ACFQZI_04110</name>
</gene>
<organism evidence="1 2">
    <name type="scientific">Mucilaginibacter lutimaris</name>
    <dbReference type="NCBI Taxonomy" id="931629"/>
    <lineage>
        <taxon>Bacteria</taxon>
        <taxon>Pseudomonadati</taxon>
        <taxon>Bacteroidota</taxon>
        <taxon>Sphingobacteriia</taxon>
        <taxon>Sphingobacteriales</taxon>
        <taxon>Sphingobacteriaceae</taxon>
        <taxon>Mucilaginibacter</taxon>
    </lineage>
</organism>